<reference evidence="3" key="1">
    <citation type="submission" date="2016-01" db="EMBL/GenBank/DDBJ databases">
        <authorList>
            <person name="Mitreva M."/>
            <person name="Pepin K.H."/>
            <person name="Mihindukulasuriya K.A."/>
            <person name="Fulton R."/>
            <person name="Fronick C."/>
            <person name="O'Laughlin M."/>
            <person name="Miner T."/>
            <person name="Herter B."/>
            <person name="Rosa B.A."/>
            <person name="Cordes M."/>
            <person name="Tomlinson C."/>
            <person name="Wollam A."/>
            <person name="Palsikar V.B."/>
            <person name="Mardis E.R."/>
            <person name="Wilson R.K."/>
        </authorList>
    </citation>
    <scope>NUCLEOTIDE SEQUENCE [LARGE SCALE GENOMIC DNA]</scope>
    <source>
        <strain evidence="3">DNF00019</strain>
    </source>
</reference>
<dbReference type="STRING" id="1393034.HMPREF3192_00596"/>
<organism evidence="2 3">
    <name type="scientific">Atopobium deltae</name>
    <dbReference type="NCBI Taxonomy" id="1393034"/>
    <lineage>
        <taxon>Bacteria</taxon>
        <taxon>Bacillati</taxon>
        <taxon>Actinomycetota</taxon>
        <taxon>Coriobacteriia</taxon>
        <taxon>Coriobacteriales</taxon>
        <taxon>Atopobiaceae</taxon>
        <taxon>Atopobium</taxon>
    </lineage>
</organism>
<accession>A0A133XVP7</accession>
<evidence type="ECO:0000313" key="3">
    <source>
        <dbReference type="Proteomes" id="UP000070675"/>
    </source>
</evidence>
<dbReference type="Gene3D" id="3.40.930.10">
    <property type="entry name" value="Mannitol-specific EII, Chain A"/>
    <property type="match status" value="1"/>
</dbReference>
<dbReference type="InterPro" id="IPR002178">
    <property type="entry name" value="PTS_EIIA_type-2_dom"/>
</dbReference>
<dbReference type="PROSITE" id="PS51094">
    <property type="entry name" value="PTS_EIIA_TYPE_2"/>
    <property type="match status" value="1"/>
</dbReference>
<dbReference type="PANTHER" id="PTHR47738">
    <property type="entry name" value="PTS SYSTEM FRUCTOSE-LIKE EIIA COMPONENT-RELATED"/>
    <property type="match status" value="1"/>
</dbReference>
<proteinExistence type="predicted"/>
<dbReference type="PATRIC" id="fig|1393034.3.peg.577"/>
<dbReference type="InterPro" id="IPR016152">
    <property type="entry name" value="PTrfase/Anion_transptr"/>
</dbReference>
<dbReference type="GO" id="GO:0016740">
    <property type="term" value="F:transferase activity"/>
    <property type="evidence" value="ECO:0007669"/>
    <property type="project" value="UniProtKB-KW"/>
</dbReference>
<gene>
    <name evidence="2" type="ORF">HMPREF3192_00596</name>
</gene>
<evidence type="ECO:0000313" key="2">
    <source>
        <dbReference type="EMBL" id="KXB34983.1"/>
    </source>
</evidence>
<evidence type="ECO:0000259" key="1">
    <source>
        <dbReference type="PROSITE" id="PS51094"/>
    </source>
</evidence>
<dbReference type="OrthoDB" id="95460at2"/>
<dbReference type="SUPFAM" id="SSF55804">
    <property type="entry name" value="Phoshotransferase/anion transport protein"/>
    <property type="match status" value="1"/>
</dbReference>
<keyword evidence="2" id="KW-0670">Pyruvate</keyword>
<keyword evidence="2" id="KW-0808">Transferase</keyword>
<sequence>MIAGRSFFREVFVSKFVSSDQILVQVDVDSREKALELISQKGVELGFGDDAKSIYDAFIAREEQGATGMEHGFAVPHAKCDVINKAGILLLKLVKPVEWPSFDDQPVDVALALLVPGLEAGTTHLKLLSKAAVMLMDEKFRDAVRATDDTQALADLINAGLED</sequence>
<dbReference type="InterPro" id="IPR051541">
    <property type="entry name" value="PTS_SugarTrans_NitroReg"/>
</dbReference>
<protein>
    <submittedName>
        <fullName evidence="2">Phosphoenolpyruvate-dependent sugar phosphotransferase system, EIIA 2</fullName>
    </submittedName>
</protein>
<dbReference type="GO" id="GO:0030295">
    <property type="term" value="F:protein kinase activator activity"/>
    <property type="evidence" value="ECO:0007669"/>
    <property type="project" value="TreeGrafter"/>
</dbReference>
<name>A0A133XVP7_9ACTN</name>
<dbReference type="AlphaFoldDB" id="A0A133XVP7"/>
<dbReference type="EMBL" id="LSCR01000007">
    <property type="protein sequence ID" value="KXB34983.1"/>
    <property type="molecule type" value="Genomic_DNA"/>
</dbReference>
<dbReference type="Proteomes" id="UP000070675">
    <property type="component" value="Unassembled WGS sequence"/>
</dbReference>
<dbReference type="CDD" id="cd00211">
    <property type="entry name" value="PTS_IIA_fru"/>
    <property type="match status" value="1"/>
</dbReference>
<keyword evidence="3" id="KW-1185">Reference proteome</keyword>
<dbReference type="Pfam" id="PF00359">
    <property type="entry name" value="PTS_EIIA_2"/>
    <property type="match status" value="1"/>
</dbReference>
<comment type="caution">
    <text evidence="2">The sequence shown here is derived from an EMBL/GenBank/DDBJ whole genome shotgun (WGS) entry which is preliminary data.</text>
</comment>
<dbReference type="PANTHER" id="PTHR47738:SF1">
    <property type="entry name" value="NITROGEN REGULATORY PROTEIN"/>
    <property type="match status" value="1"/>
</dbReference>
<feature type="domain" description="PTS EIIA type-2" evidence="1">
    <location>
        <begin position="15"/>
        <end position="160"/>
    </location>
</feature>